<comment type="similarity">
    <text evidence="1">Belongs to the cyclin family. Cyclin C subfamily.</text>
</comment>
<keyword evidence="3" id="KW-0195">Cyclin</keyword>
<evidence type="ECO:0000256" key="2">
    <source>
        <dbReference type="ARBA" id="ARBA00014912"/>
    </source>
</evidence>
<feature type="compositionally biased region" description="Low complexity" evidence="4">
    <location>
        <begin position="384"/>
        <end position="395"/>
    </location>
</feature>
<reference evidence="6" key="1">
    <citation type="submission" date="2016-03" db="EMBL/GenBank/DDBJ databases">
        <title>Updated assembly of Pseudogymnoascus destructans, the fungus causing white-nose syndrome of bats.</title>
        <authorList>
            <person name="Palmer J.M."/>
            <person name="Drees K.P."/>
            <person name="Foster J.T."/>
            <person name="Lindner D.L."/>
        </authorList>
    </citation>
    <scope>NUCLEOTIDE SEQUENCE [LARGE SCALE GENOMIC DNA]</scope>
    <source>
        <strain evidence="6">20631-21</strain>
    </source>
</reference>
<feature type="compositionally biased region" description="Basic residues" evidence="4">
    <location>
        <begin position="465"/>
        <end position="475"/>
    </location>
</feature>
<dbReference type="RefSeq" id="XP_024326549.1">
    <property type="nucleotide sequence ID" value="XM_024465817.1"/>
</dbReference>
<name>A0A177AII9_9PEZI</name>
<dbReference type="SUPFAM" id="SSF47954">
    <property type="entry name" value="Cyclin-like"/>
    <property type="match status" value="2"/>
</dbReference>
<dbReference type="InterPro" id="IPR013763">
    <property type="entry name" value="Cyclin-like_dom"/>
</dbReference>
<evidence type="ECO:0000259" key="5">
    <source>
        <dbReference type="SMART" id="SM00385"/>
    </source>
</evidence>
<dbReference type="EMBL" id="KV441389">
    <property type="protein sequence ID" value="OAF61272.2"/>
    <property type="molecule type" value="Genomic_DNA"/>
</dbReference>
<dbReference type="FunFam" id="1.10.472.10:FF:000073">
    <property type="entry name" value="C-type cyclin"/>
    <property type="match status" value="1"/>
</dbReference>
<proteinExistence type="inferred from homology"/>
<dbReference type="GO" id="GO:0016538">
    <property type="term" value="F:cyclin-dependent protein serine/threonine kinase regulator activity"/>
    <property type="evidence" value="ECO:0007669"/>
    <property type="project" value="InterPro"/>
</dbReference>
<evidence type="ECO:0000313" key="6">
    <source>
        <dbReference type="EMBL" id="OAF61272.2"/>
    </source>
</evidence>
<gene>
    <name evidence="6" type="primary">CTK2</name>
    <name evidence="6" type="ORF">VC83_02149</name>
</gene>
<feature type="domain" description="Cyclin-like" evidence="5">
    <location>
        <begin position="101"/>
        <end position="201"/>
    </location>
</feature>
<keyword evidence="6" id="KW-0418">Kinase</keyword>
<dbReference type="InterPro" id="IPR043198">
    <property type="entry name" value="Cyclin/Ssn8"/>
</dbReference>
<dbReference type="eggNOG" id="KOG0834">
    <property type="taxonomic scope" value="Eukaryota"/>
</dbReference>
<feature type="compositionally biased region" description="Basic and acidic residues" evidence="4">
    <location>
        <begin position="444"/>
        <end position="464"/>
    </location>
</feature>
<dbReference type="AlphaFoldDB" id="A0A177AII9"/>
<keyword evidence="6" id="KW-0808">Transferase</keyword>
<protein>
    <recommendedName>
        <fullName evidence="2">RNA polymerase II holoenzyme cyclin-like subunit</fullName>
    </recommendedName>
</protein>
<dbReference type="GO" id="GO:0016301">
    <property type="term" value="F:kinase activity"/>
    <property type="evidence" value="ECO:0007669"/>
    <property type="project" value="UniProtKB-KW"/>
</dbReference>
<evidence type="ECO:0000256" key="1">
    <source>
        <dbReference type="ARBA" id="ARBA00008638"/>
    </source>
</evidence>
<dbReference type="Pfam" id="PF00134">
    <property type="entry name" value="Cyclin_N"/>
    <property type="match status" value="1"/>
</dbReference>
<feature type="region of interest" description="Disordered" evidence="4">
    <location>
        <begin position="353"/>
        <end position="398"/>
    </location>
</feature>
<evidence type="ECO:0000256" key="4">
    <source>
        <dbReference type="SAM" id="MobiDB-lite"/>
    </source>
</evidence>
<dbReference type="GeneID" id="36285233"/>
<dbReference type="PANTHER" id="PTHR10026">
    <property type="entry name" value="CYCLIN"/>
    <property type="match status" value="1"/>
</dbReference>
<dbReference type="OrthoDB" id="4951845at2759"/>
<dbReference type="GO" id="GO:0006357">
    <property type="term" value="P:regulation of transcription by RNA polymerase II"/>
    <property type="evidence" value="ECO:0007669"/>
    <property type="project" value="InterPro"/>
</dbReference>
<dbReference type="Gene3D" id="1.10.472.10">
    <property type="entry name" value="Cyclin-like"/>
    <property type="match status" value="2"/>
</dbReference>
<dbReference type="SMART" id="SM00385">
    <property type="entry name" value="CYCLIN"/>
    <property type="match status" value="2"/>
</dbReference>
<evidence type="ECO:0000256" key="3">
    <source>
        <dbReference type="RuleBase" id="RU000383"/>
    </source>
</evidence>
<organism evidence="6">
    <name type="scientific">Pseudogymnoascus destructans</name>
    <dbReference type="NCBI Taxonomy" id="655981"/>
    <lineage>
        <taxon>Eukaryota</taxon>
        <taxon>Fungi</taxon>
        <taxon>Dikarya</taxon>
        <taxon>Ascomycota</taxon>
        <taxon>Pezizomycotina</taxon>
        <taxon>Leotiomycetes</taxon>
        <taxon>Thelebolales</taxon>
        <taxon>Thelebolaceae</taxon>
        <taxon>Pseudogymnoascus</taxon>
    </lineage>
</organism>
<feature type="region of interest" description="Disordered" evidence="4">
    <location>
        <begin position="429"/>
        <end position="475"/>
    </location>
</feature>
<accession>A0A177AII9</accession>
<dbReference type="VEuPathDB" id="FungiDB:GMDG_01471"/>
<dbReference type="Proteomes" id="UP000077154">
    <property type="component" value="Unassembled WGS sequence"/>
</dbReference>
<dbReference type="InterPro" id="IPR036915">
    <property type="entry name" value="Cyclin-like_sf"/>
</dbReference>
<feature type="domain" description="Cyclin-like" evidence="5">
    <location>
        <begin position="214"/>
        <end position="297"/>
    </location>
</feature>
<sequence>MSTTRHSLVNRPLHACSSTPLGSQSQPYKCALHFTKPGEAGQVMISAMAPAEVAYSQKLGPHPSYIQVAKPFVFEQKIQGQIIASGANPQREDTFRLQGVQWIDDTRRALQLPVRTFDTAVIYYHKFRLVHRDTEYASTDAAAAALFTACKIEDTLKKSREILCAAYNLKTSSPSEHLAPDDSVFDGPSKTIIGLERLMLEASGFDYRNRYPQKYLIKLGRRCQLDKDVVKLAYKMMLDLYRTFAPLKVTSSAMSFACLELSCRLLSKQEDQLAAFDKTKWRVPRAHVMEGMLDLLELHTHFQKATKLGSQYTIERFISIRIALNQEAEELRIPRFGEWSEVKGNGAVKGLKTPITPITPASPSEVRVNGKAGDVASPATLSPRSAGSGRRAGARGQEGTVRFMLDGLQARSEKEVVVEYFRDEFEEYEVEVEEEAAPRSLASEQRRREDRRDGRNRQRDGYRARHERGFKRPRR</sequence>
<dbReference type="InterPro" id="IPR006671">
    <property type="entry name" value="Cyclin_N"/>
</dbReference>